<gene>
    <name evidence="1" type="ORF">AF331_10130</name>
</gene>
<dbReference type="STRING" id="189381.GCA_900166615_01865"/>
<dbReference type="AlphaFoldDB" id="A0A0M0G3K7"/>
<sequence length="114" mass="12975">MSEKGNPLEGLFDMINKVSKDQGQSIDMDTLKEQMNSIMNEDSLKNLMKGTGLGSTENLLGMAKNFDISSMLNNVMSKRMNRGAVNVNADIEKMKSDIQMIKKYIKSNNWEQWY</sequence>
<accession>A0A0M0G3K7</accession>
<proteinExistence type="predicted"/>
<organism evidence="1 2">
    <name type="scientific">Rossellomorea marisflavi</name>
    <dbReference type="NCBI Taxonomy" id="189381"/>
    <lineage>
        <taxon>Bacteria</taxon>
        <taxon>Bacillati</taxon>
        <taxon>Bacillota</taxon>
        <taxon>Bacilli</taxon>
        <taxon>Bacillales</taxon>
        <taxon>Bacillaceae</taxon>
        <taxon>Rossellomorea</taxon>
    </lineage>
</organism>
<keyword evidence="2" id="KW-1185">Reference proteome</keyword>
<dbReference type="EMBL" id="LGUE01000004">
    <property type="protein sequence ID" value="KON84415.1"/>
    <property type="molecule type" value="Genomic_DNA"/>
</dbReference>
<dbReference type="OrthoDB" id="2900720at2"/>
<protein>
    <submittedName>
        <fullName evidence="1">Uncharacterized protein</fullName>
    </submittedName>
</protein>
<name>A0A0M0G3K7_9BACI</name>
<evidence type="ECO:0000313" key="1">
    <source>
        <dbReference type="EMBL" id="KON84415.1"/>
    </source>
</evidence>
<reference evidence="2" key="1">
    <citation type="submission" date="2015-07" db="EMBL/GenBank/DDBJ databases">
        <title>Fjat-14235 jcm11544.</title>
        <authorList>
            <person name="Liu B."/>
            <person name="Wang J."/>
            <person name="Zhu Y."/>
            <person name="Liu G."/>
            <person name="Chen Q."/>
            <person name="Chen Z."/>
            <person name="Lan J."/>
            <person name="Che J."/>
            <person name="Ge C."/>
            <person name="Shi H."/>
            <person name="Pan Z."/>
            <person name="Liu X."/>
        </authorList>
    </citation>
    <scope>NUCLEOTIDE SEQUENCE [LARGE SCALE GENOMIC DNA]</scope>
    <source>
        <strain evidence="2">JCM 11544</strain>
    </source>
</reference>
<dbReference type="PATRIC" id="fig|189381.12.peg.2026"/>
<evidence type="ECO:0000313" key="2">
    <source>
        <dbReference type="Proteomes" id="UP000037405"/>
    </source>
</evidence>
<comment type="caution">
    <text evidence="1">The sequence shown here is derived from an EMBL/GenBank/DDBJ whole genome shotgun (WGS) entry which is preliminary data.</text>
</comment>
<dbReference type="Proteomes" id="UP000037405">
    <property type="component" value="Unassembled WGS sequence"/>
</dbReference>
<dbReference type="RefSeq" id="WP_053428016.1">
    <property type="nucleotide sequence ID" value="NZ_LGUE01000004.1"/>
</dbReference>